<dbReference type="AlphaFoldDB" id="A0A679FIA6"/>
<protein>
    <submittedName>
        <fullName evidence="2">Uncharacterized protein</fullName>
    </submittedName>
</protein>
<keyword evidence="1" id="KW-0812">Transmembrane</keyword>
<keyword evidence="1" id="KW-0472">Membrane</keyword>
<evidence type="ECO:0000256" key="1">
    <source>
        <dbReference type="SAM" id="Phobius"/>
    </source>
</evidence>
<feature type="transmembrane region" description="Helical" evidence="1">
    <location>
        <begin position="7"/>
        <end position="32"/>
    </location>
</feature>
<name>A0A679FIA6_9BACL</name>
<gene>
    <name evidence="2" type="ORF">GsuE55_02360</name>
</gene>
<dbReference type="EMBL" id="AP022557">
    <property type="protein sequence ID" value="BBW95403.1"/>
    <property type="molecule type" value="Genomic_DNA"/>
</dbReference>
<keyword evidence="1" id="KW-1133">Transmembrane helix</keyword>
<organism evidence="2 3">
    <name type="scientific">Geobacillus subterraneus</name>
    <dbReference type="NCBI Taxonomy" id="129338"/>
    <lineage>
        <taxon>Bacteria</taxon>
        <taxon>Bacillati</taxon>
        <taxon>Bacillota</taxon>
        <taxon>Bacilli</taxon>
        <taxon>Bacillales</taxon>
        <taxon>Anoxybacillaceae</taxon>
        <taxon>Geobacillus</taxon>
    </lineage>
</organism>
<evidence type="ECO:0000313" key="3">
    <source>
        <dbReference type="Proteomes" id="UP000501421"/>
    </source>
</evidence>
<dbReference type="RefSeq" id="WP_061912455.1">
    <property type="nucleotide sequence ID" value="NZ_AP022557.1"/>
</dbReference>
<dbReference type="Proteomes" id="UP000501421">
    <property type="component" value="Chromosome"/>
</dbReference>
<proteinExistence type="predicted"/>
<evidence type="ECO:0000313" key="2">
    <source>
        <dbReference type="EMBL" id="BBW95403.1"/>
    </source>
</evidence>
<accession>A0A679FIA6</accession>
<sequence>MRRIEQGYSLLTTLLVVTVFFLLGLTIIAVSLQHARFATVRVDDVQSLHKAKTEVNEAVADLKAELSDPNFFTSHHIFSPNEWDHFLGLDSSNPGDKTMAGRLLERYGVMVKDESDQYQIDKQQVFLRVLRLEKSFDDGHRTRTVARRVFVTNTPSFLKYALGSNRAVVLNGGVYIEKGDVYAGETGYASNATTYVSRTNELKIENYDSGMPRFSDSSVWYLNGAFQACGQKKSCWTADETQARFQMTNQWESSWPGGTTEPPPSFQPSNEDFVDVDFELTVADKLLQAAGFSPSSPEYIAEVEAVQEAADKTEALHQLANKLKDRFNELNGNDPLEIIKQKKDKPLYVNGGINLIGDVDIQTDKGVNQWLIVNGPLKLNGPQNNFINIHGNFIVFGDLRITGKVRLDASVYVTGKTEIYQSRIERADKGVVLLSKGKLDLARINEFDNPRGEANLKGYFYTDSSATIYAVGSYLSIDGGLFARGNGDPAPDTDIYGLVVNAFRGRVEGSNGEPSGFVPNPNVASSRLVVRYRPEVLVEQGTGLPFVNRLSLVVDRLEVR</sequence>
<keyword evidence="3" id="KW-1185">Reference proteome</keyword>
<reference evidence="3" key="1">
    <citation type="journal article" date="2020" name="Microbiol. Resour. Announc.">
        <title>Complete Genome Sequence of Geobacillus sp. Strain E55-1, Isolated from Mine Geyser in Japan.</title>
        <authorList>
            <person name="Miyazaki K."/>
            <person name="Hase E."/>
            <person name="Tokito N."/>
        </authorList>
    </citation>
    <scope>NUCLEOTIDE SEQUENCE [LARGE SCALE GENOMIC DNA]</scope>
    <source>
        <strain evidence="3">E55-1</strain>
    </source>
</reference>